<sequence>VEKHKEAEIQGSAVDIEALDFKPEDDDLMDEEGTPDADASLPQPKLKFTFTAIVAPKKTKGCEFRQDTDANCDTRLSDSDSLTIEGWIILVIDVHEEAQANDLQNAFGEYGEIKNLHLNLDRRTIFVKVTLFIPKLL</sequence>
<dbReference type="InterPro" id="IPR035979">
    <property type="entry name" value="RBD_domain_sf"/>
</dbReference>
<feature type="region of interest" description="Disordered" evidence="1">
    <location>
        <begin position="14"/>
        <end position="42"/>
    </location>
</feature>
<dbReference type="GO" id="GO:0005737">
    <property type="term" value="C:cytoplasm"/>
    <property type="evidence" value="ECO:0007669"/>
    <property type="project" value="InterPro"/>
</dbReference>
<evidence type="ECO:0000256" key="1">
    <source>
        <dbReference type="SAM" id="MobiDB-lite"/>
    </source>
</evidence>
<dbReference type="Proteomes" id="UP000289340">
    <property type="component" value="Chromosome 11"/>
</dbReference>
<gene>
    <name evidence="2" type="ORF">D0Y65_031299</name>
</gene>
<evidence type="ECO:0000313" key="3">
    <source>
        <dbReference type="Proteomes" id="UP000289340"/>
    </source>
</evidence>
<dbReference type="SUPFAM" id="SSF54928">
    <property type="entry name" value="RNA-binding domain, RBD"/>
    <property type="match status" value="1"/>
</dbReference>
<dbReference type="InterPro" id="IPR008111">
    <property type="entry name" value="RNA-bd_8"/>
</dbReference>
<dbReference type="GO" id="GO:0006396">
    <property type="term" value="P:RNA processing"/>
    <property type="evidence" value="ECO:0007669"/>
    <property type="project" value="InterPro"/>
</dbReference>
<name>A0A445I7J8_GLYSO</name>
<feature type="non-terminal residue" evidence="2">
    <location>
        <position position="1"/>
    </location>
</feature>
<keyword evidence="3" id="KW-1185">Reference proteome</keyword>
<dbReference type="InterPro" id="IPR012677">
    <property type="entry name" value="Nucleotide-bd_a/b_plait_sf"/>
</dbReference>
<dbReference type="PANTHER" id="PTHR45894">
    <property type="entry name" value="RNA-BINDING PROTEIN 8A"/>
    <property type="match status" value="1"/>
</dbReference>
<dbReference type="GO" id="GO:0003723">
    <property type="term" value="F:RNA binding"/>
    <property type="evidence" value="ECO:0007669"/>
    <property type="project" value="InterPro"/>
</dbReference>
<dbReference type="EMBL" id="QZWG01000011">
    <property type="protein sequence ID" value="RZB82017.1"/>
    <property type="molecule type" value="Genomic_DNA"/>
</dbReference>
<proteinExistence type="predicted"/>
<protein>
    <submittedName>
        <fullName evidence="2">RNA-binding protein Y14</fullName>
    </submittedName>
</protein>
<organism evidence="2 3">
    <name type="scientific">Glycine soja</name>
    <name type="common">Wild soybean</name>
    <dbReference type="NCBI Taxonomy" id="3848"/>
    <lineage>
        <taxon>Eukaryota</taxon>
        <taxon>Viridiplantae</taxon>
        <taxon>Streptophyta</taxon>
        <taxon>Embryophyta</taxon>
        <taxon>Tracheophyta</taxon>
        <taxon>Spermatophyta</taxon>
        <taxon>Magnoliopsida</taxon>
        <taxon>eudicotyledons</taxon>
        <taxon>Gunneridae</taxon>
        <taxon>Pentapetalae</taxon>
        <taxon>rosids</taxon>
        <taxon>fabids</taxon>
        <taxon>Fabales</taxon>
        <taxon>Fabaceae</taxon>
        <taxon>Papilionoideae</taxon>
        <taxon>50 kb inversion clade</taxon>
        <taxon>NPAAA clade</taxon>
        <taxon>indigoferoid/millettioid clade</taxon>
        <taxon>Phaseoleae</taxon>
        <taxon>Glycine</taxon>
        <taxon>Glycine subgen. Soja</taxon>
    </lineage>
</organism>
<feature type="compositionally biased region" description="Acidic residues" evidence="1">
    <location>
        <begin position="23"/>
        <end position="35"/>
    </location>
</feature>
<reference evidence="2 3" key="1">
    <citation type="submission" date="2018-09" db="EMBL/GenBank/DDBJ databases">
        <title>A high-quality reference genome of wild soybean provides a powerful tool to mine soybean genomes.</title>
        <authorList>
            <person name="Xie M."/>
            <person name="Chung C.Y.L."/>
            <person name="Li M.-W."/>
            <person name="Wong F.-L."/>
            <person name="Chan T.-F."/>
            <person name="Lam H.-M."/>
        </authorList>
    </citation>
    <scope>NUCLEOTIDE SEQUENCE [LARGE SCALE GENOMIC DNA]</scope>
    <source>
        <strain evidence="3">cv. W05</strain>
        <tissue evidence="2">Hypocotyl of etiolated seedlings</tissue>
    </source>
</reference>
<accession>A0A445I7J8</accession>
<dbReference type="AlphaFoldDB" id="A0A445I7J8"/>
<dbReference type="GO" id="GO:0005634">
    <property type="term" value="C:nucleus"/>
    <property type="evidence" value="ECO:0007669"/>
    <property type="project" value="InterPro"/>
</dbReference>
<feature type="non-terminal residue" evidence="2">
    <location>
        <position position="137"/>
    </location>
</feature>
<evidence type="ECO:0000313" key="2">
    <source>
        <dbReference type="EMBL" id="RZB82017.1"/>
    </source>
</evidence>
<dbReference type="Gene3D" id="3.30.70.330">
    <property type="match status" value="1"/>
</dbReference>
<comment type="caution">
    <text evidence="2">The sequence shown here is derived from an EMBL/GenBank/DDBJ whole genome shotgun (WGS) entry which is preliminary data.</text>
</comment>